<dbReference type="Proteomes" id="UP000075886">
    <property type="component" value="Unassembled WGS sequence"/>
</dbReference>
<dbReference type="EMBL" id="AXCN02001862">
    <property type="status" value="NOT_ANNOTATED_CDS"/>
    <property type="molecule type" value="Genomic_DNA"/>
</dbReference>
<protein>
    <submittedName>
        <fullName evidence="1">Uncharacterized protein</fullName>
    </submittedName>
</protein>
<evidence type="ECO:0000313" key="2">
    <source>
        <dbReference type="Proteomes" id="UP000075886"/>
    </source>
</evidence>
<dbReference type="EnsemblMetazoa" id="AFAF011015-RA">
    <property type="protein sequence ID" value="AFAF011015-PA"/>
    <property type="gene ID" value="AFAF011015"/>
</dbReference>
<accession>A0A182QIQ8</accession>
<dbReference type="VEuPathDB" id="VectorBase:AFAF011015"/>
<organism evidence="1 2">
    <name type="scientific">Anopheles farauti</name>
    <dbReference type="NCBI Taxonomy" id="69004"/>
    <lineage>
        <taxon>Eukaryota</taxon>
        <taxon>Metazoa</taxon>
        <taxon>Ecdysozoa</taxon>
        <taxon>Arthropoda</taxon>
        <taxon>Hexapoda</taxon>
        <taxon>Insecta</taxon>
        <taxon>Pterygota</taxon>
        <taxon>Neoptera</taxon>
        <taxon>Endopterygota</taxon>
        <taxon>Diptera</taxon>
        <taxon>Nematocera</taxon>
        <taxon>Culicoidea</taxon>
        <taxon>Culicidae</taxon>
        <taxon>Anophelinae</taxon>
        <taxon>Anopheles</taxon>
    </lineage>
</organism>
<reference evidence="1" key="2">
    <citation type="submission" date="2020-05" db="UniProtKB">
        <authorList>
            <consortium name="EnsemblMetazoa"/>
        </authorList>
    </citation>
    <scope>IDENTIFICATION</scope>
    <source>
        <strain evidence="1">FAR1</strain>
    </source>
</reference>
<dbReference type="AlphaFoldDB" id="A0A182QIQ8"/>
<name>A0A182QIQ8_9DIPT</name>
<keyword evidence="2" id="KW-1185">Reference proteome</keyword>
<proteinExistence type="predicted"/>
<evidence type="ECO:0000313" key="1">
    <source>
        <dbReference type="EnsemblMetazoa" id="AFAF011015-PA"/>
    </source>
</evidence>
<sequence>MNVHCNYLQHKTVMHRHTLLIFVGVSLLAAVPSVNGLPIWDYLTGTQPADEDTPVADGTEVDLLQSRQDNSKPLLRYDTMVPVLQVILTPIGRMVWPRVEQWFSGLFGAYLDSANRAIDTISQYATENISFQTGDVYYTKSDMIDGRGHQSLIITLPSGRTITVLTFKSKGKFNILDEFPQLSEAQNEVRELN</sequence>
<reference evidence="2" key="1">
    <citation type="submission" date="2014-01" db="EMBL/GenBank/DDBJ databases">
        <title>The Genome Sequence of Anopheles farauti FAR1 (V2).</title>
        <authorList>
            <consortium name="The Broad Institute Genomics Platform"/>
            <person name="Neafsey D.E."/>
            <person name="Besansky N."/>
            <person name="Howell P."/>
            <person name="Walton C."/>
            <person name="Young S.K."/>
            <person name="Zeng Q."/>
            <person name="Gargeya S."/>
            <person name="Fitzgerald M."/>
            <person name="Haas B."/>
            <person name="Abouelleil A."/>
            <person name="Allen A.W."/>
            <person name="Alvarado L."/>
            <person name="Arachchi H.M."/>
            <person name="Berlin A.M."/>
            <person name="Chapman S.B."/>
            <person name="Gainer-Dewar J."/>
            <person name="Goldberg J."/>
            <person name="Griggs A."/>
            <person name="Gujja S."/>
            <person name="Hansen M."/>
            <person name="Howarth C."/>
            <person name="Imamovic A."/>
            <person name="Ireland A."/>
            <person name="Larimer J."/>
            <person name="McCowan C."/>
            <person name="Murphy C."/>
            <person name="Pearson M."/>
            <person name="Poon T.W."/>
            <person name="Priest M."/>
            <person name="Roberts A."/>
            <person name="Saif S."/>
            <person name="Shea T."/>
            <person name="Sisk P."/>
            <person name="Sykes S."/>
            <person name="Wortman J."/>
            <person name="Nusbaum C."/>
            <person name="Birren B."/>
        </authorList>
    </citation>
    <scope>NUCLEOTIDE SEQUENCE [LARGE SCALE GENOMIC DNA]</scope>
    <source>
        <strain evidence="2">FAR1</strain>
    </source>
</reference>